<organism evidence="2 3">
    <name type="scientific">Deinococcus phoenicis</name>
    <dbReference type="NCBI Taxonomy" id="1476583"/>
    <lineage>
        <taxon>Bacteria</taxon>
        <taxon>Thermotogati</taxon>
        <taxon>Deinococcota</taxon>
        <taxon>Deinococci</taxon>
        <taxon>Deinococcales</taxon>
        <taxon>Deinococcaceae</taxon>
        <taxon>Deinococcus</taxon>
    </lineage>
</organism>
<feature type="domain" description="Helicase HerA central" evidence="1">
    <location>
        <begin position="429"/>
        <end position="557"/>
    </location>
</feature>
<keyword evidence="3" id="KW-1185">Reference proteome</keyword>
<dbReference type="InterPro" id="IPR051162">
    <property type="entry name" value="T4SS_component"/>
</dbReference>
<dbReference type="InterPro" id="IPR002789">
    <property type="entry name" value="HerA_central"/>
</dbReference>
<dbReference type="EMBL" id="JHAC01000058">
    <property type="protein sequence ID" value="EYB66945.1"/>
    <property type="molecule type" value="Genomic_DNA"/>
</dbReference>
<name>A0A016QLB6_9DEIO</name>
<dbReference type="Pfam" id="PF01935">
    <property type="entry name" value="DUF87"/>
    <property type="match status" value="1"/>
</dbReference>
<evidence type="ECO:0000313" key="3">
    <source>
        <dbReference type="Proteomes" id="UP000020492"/>
    </source>
</evidence>
<comment type="caution">
    <text evidence="2">The sequence shown here is derived from an EMBL/GenBank/DDBJ whole genome shotgun (WGS) entry which is preliminary data.</text>
</comment>
<reference evidence="2 3" key="1">
    <citation type="submission" date="2014-03" db="EMBL/GenBank/DDBJ databases">
        <title>Draft genome sequence of Deinococcus phoenicis 1P10ME.</title>
        <authorList>
            <person name="Stepanov V.G."/>
            <person name="Vaishampayan P."/>
            <person name="Venkateswaran K."/>
            <person name="Fox G.E."/>
        </authorList>
    </citation>
    <scope>NUCLEOTIDE SEQUENCE [LARGE SCALE GENOMIC DNA]</scope>
    <source>
        <strain evidence="2 3">1P10ME</strain>
    </source>
</reference>
<dbReference type="eggNOG" id="COG3451">
    <property type="taxonomic scope" value="Bacteria"/>
</dbReference>
<dbReference type="AlphaFoldDB" id="A0A016QLB6"/>
<sequence>MLPYWDIHENIMVLRDGRLVYGVYFEPPSHIHYTDDDLLRRQSTLKSVFDLAVPDNETFRTYTSLRGALEEEIEDTRRYAEVCPDPVLKELTLTRAQMLEAKILSGEVSHWKFFATVTVTPPSDLRFSIDEPPSPEELQRAVETAQGYQVALVAQMTAAGFAAQPMTRQYVFAECFYWLNPGWPVSPEFIPQAEREVRSLRRGRADHLTLLRQLSCTVVDNLPTSGPIVGDRYVEVISLGRLPEYTETGYLKQVTEGLHGTYYVIVEATRENDYDVSNELEKKKTDLFTRVRAPGVIPNGRAKNLLEDVEAAQGLEGVESRFEAGVSVVLVAQSQQELERMKRRARANLTRLRAGAPISYGFQSIAQYFALAPFTANQSHFLFQPYTSNVIDLFPPISPWKGFDEGAITFQSRDKSLIRFDLFTPQTRTAHFAIFAPTGSGKTVLALSLFNAHLTKYPDSVLVVSDAKKDFQYFFRSLKDHAIIEFGYNSQNRFNIFDLEEGAVEPDGTKLSALIQFIRLFVERPADAREKDYEDVAISEAILATYRQFKEEERKPQLGDVQKMLSAIEAYADTGRNMELEVIGAARSVAIRLRKGLGASPLAPIVDCQSNVKLTARRIYLSVYGIPEGDDLMKRVAHHIAKGIQWKVAKEYPRRVKKFIFMDEFENMIQTEEEVADVKRMLRVFRSFGVSFGIGTQDPAASDYFGALKDSFAHLFVGGFSESVARGSAERRGVVEILSLPKVMEEKLPTLGNLQDKYSEFALLTLAANGSGGRVGDIIQVQESKLALWLFNSSNAEVEKKDRYVEQAGGDVLRGVKSLVDDLYGSYV</sequence>
<dbReference type="Gene3D" id="3.40.50.300">
    <property type="entry name" value="P-loop containing nucleotide triphosphate hydrolases"/>
    <property type="match status" value="2"/>
</dbReference>
<accession>A0A016QLB6</accession>
<dbReference type="PANTHER" id="PTHR30121:SF6">
    <property type="entry name" value="SLR6007 PROTEIN"/>
    <property type="match status" value="1"/>
</dbReference>
<dbReference type="SUPFAM" id="SSF52540">
    <property type="entry name" value="P-loop containing nucleoside triphosphate hydrolases"/>
    <property type="match status" value="1"/>
</dbReference>
<evidence type="ECO:0000259" key="1">
    <source>
        <dbReference type="Pfam" id="PF01935"/>
    </source>
</evidence>
<protein>
    <recommendedName>
        <fullName evidence="1">Helicase HerA central domain-containing protein</fullName>
    </recommendedName>
</protein>
<gene>
    <name evidence="2" type="ORF">DEIPH_ctg060orf0024</name>
</gene>
<evidence type="ECO:0000313" key="2">
    <source>
        <dbReference type="EMBL" id="EYB66945.1"/>
    </source>
</evidence>
<dbReference type="InterPro" id="IPR027417">
    <property type="entry name" value="P-loop_NTPase"/>
</dbReference>
<dbReference type="PATRIC" id="fig|1476583.3.peg.3035"/>
<dbReference type="Proteomes" id="UP000020492">
    <property type="component" value="Unassembled WGS sequence"/>
</dbReference>
<proteinExistence type="predicted"/>
<dbReference type="STRING" id="1476583.DEIPH_ctg060orf0024"/>
<dbReference type="PANTHER" id="PTHR30121">
    <property type="entry name" value="UNCHARACTERIZED PROTEIN YJGR-RELATED"/>
    <property type="match status" value="1"/>
</dbReference>